<evidence type="ECO:0000256" key="4">
    <source>
        <dbReference type="ARBA" id="ARBA00022475"/>
    </source>
</evidence>
<sequence>MNDTLHAPATYRYDYLPSVPPPPDIQPGPVTWARKNLFSSPFSCLLTVCFTGLAVWLVSQFLSFALVKAVWSGDSEVCRANPDGACWSFIGAKLSYLRYGAYPPTERWRVDLTQLIGAALIGWLLWRSAPRRNIAALLFFGIYPIVAFALLRGVETIGLPVIDTTLWGGMMITLLMSVVGIVFSLPLGIVLALGRRSELPIIKAACVFYIEVVRGVPFITVLFMANFMMPLFVPEAFTPDRLLRPMIGTALFSAAYMAEVIRAGLQAIPNGQYEGAQALGVRYFTMMRLIILPQALTIVIPGIVSTFIGLFKDTTLVAIVGIADFLRAVETARVDPTWAGPTISSTGYLFAAIVYWAFCFGMSRYSMSVERHLARGHKS</sequence>
<dbReference type="AlphaFoldDB" id="A0A7W6QA31"/>
<proteinExistence type="inferred from homology"/>
<reference evidence="10 11" key="1">
    <citation type="submission" date="2020-08" db="EMBL/GenBank/DDBJ databases">
        <title>Genomic Encyclopedia of Type Strains, Phase IV (KMG-V): Genome sequencing to study the core and pangenomes of soil and plant-associated prokaryotes.</title>
        <authorList>
            <person name="Whitman W."/>
        </authorList>
    </citation>
    <scope>NUCLEOTIDE SEQUENCE [LARGE SCALE GENOMIC DNA]</scope>
    <source>
        <strain evidence="10 11">SEMIA 4074</strain>
    </source>
</reference>
<comment type="caution">
    <text evidence="10">The sequence shown here is derived from an EMBL/GenBank/DDBJ whole genome shotgun (WGS) entry which is preliminary data.</text>
</comment>
<protein>
    <submittedName>
        <fullName evidence="10">General L-amino acid transport system permease protein</fullName>
    </submittedName>
</protein>
<dbReference type="GO" id="GO:0006865">
    <property type="term" value="P:amino acid transport"/>
    <property type="evidence" value="ECO:0007669"/>
    <property type="project" value="TreeGrafter"/>
</dbReference>
<organism evidence="10 11">
    <name type="scientific">Rhizobium aethiopicum</name>
    <dbReference type="NCBI Taxonomy" id="1138170"/>
    <lineage>
        <taxon>Bacteria</taxon>
        <taxon>Pseudomonadati</taxon>
        <taxon>Pseudomonadota</taxon>
        <taxon>Alphaproteobacteria</taxon>
        <taxon>Hyphomicrobiales</taxon>
        <taxon>Rhizobiaceae</taxon>
        <taxon>Rhizobium/Agrobacterium group</taxon>
        <taxon>Rhizobium</taxon>
    </lineage>
</organism>
<dbReference type="NCBIfam" id="TIGR01726">
    <property type="entry name" value="HEQRo_perm_3TM"/>
    <property type="match status" value="1"/>
</dbReference>
<dbReference type="InterPro" id="IPR010065">
    <property type="entry name" value="AA_ABC_transptr_permease_3TM"/>
</dbReference>
<dbReference type="InterPro" id="IPR000515">
    <property type="entry name" value="MetI-like"/>
</dbReference>
<dbReference type="PROSITE" id="PS50928">
    <property type="entry name" value="ABC_TM1"/>
    <property type="match status" value="1"/>
</dbReference>
<keyword evidence="4" id="KW-1003">Cell membrane</keyword>
<keyword evidence="7 8" id="KW-0472">Membrane</keyword>
<gene>
    <name evidence="10" type="ORF">GGD53_002763</name>
</gene>
<evidence type="ECO:0000256" key="6">
    <source>
        <dbReference type="ARBA" id="ARBA00022989"/>
    </source>
</evidence>
<comment type="similarity">
    <text evidence="2">Belongs to the binding-protein-dependent transport system permease family. HisMQ subfamily.</text>
</comment>
<evidence type="ECO:0000313" key="10">
    <source>
        <dbReference type="EMBL" id="MBB4192605.1"/>
    </source>
</evidence>
<evidence type="ECO:0000259" key="9">
    <source>
        <dbReference type="PROSITE" id="PS50928"/>
    </source>
</evidence>
<keyword evidence="5 8" id="KW-0812">Transmembrane</keyword>
<feature type="transmembrane region" description="Helical" evidence="8">
    <location>
        <begin position="347"/>
        <end position="365"/>
    </location>
</feature>
<comment type="subcellular location">
    <subcellularLocation>
        <location evidence="1">Cell inner membrane</location>
        <topology evidence="1">Multi-pass membrane protein</topology>
    </subcellularLocation>
    <subcellularLocation>
        <location evidence="8">Cell membrane</location>
        <topology evidence="8">Multi-pass membrane protein</topology>
    </subcellularLocation>
</comment>
<dbReference type="InterPro" id="IPR043429">
    <property type="entry name" value="ArtM/GltK/GlnP/TcyL/YhdX-like"/>
</dbReference>
<dbReference type="SUPFAM" id="SSF161098">
    <property type="entry name" value="MetI-like"/>
    <property type="match status" value="1"/>
</dbReference>
<dbReference type="RefSeq" id="WP_246717768.1">
    <property type="nucleotide sequence ID" value="NZ_JACIFV010000008.1"/>
</dbReference>
<evidence type="ECO:0000256" key="8">
    <source>
        <dbReference type="RuleBase" id="RU363032"/>
    </source>
</evidence>
<feature type="transmembrane region" description="Helical" evidence="8">
    <location>
        <begin position="44"/>
        <end position="67"/>
    </location>
</feature>
<evidence type="ECO:0000256" key="3">
    <source>
        <dbReference type="ARBA" id="ARBA00022448"/>
    </source>
</evidence>
<feature type="domain" description="ABC transmembrane type-1" evidence="9">
    <location>
        <begin position="170"/>
        <end position="361"/>
    </location>
</feature>
<feature type="transmembrane region" description="Helical" evidence="8">
    <location>
        <begin position="289"/>
        <end position="311"/>
    </location>
</feature>
<name>A0A7W6QA31_9HYPH</name>
<dbReference type="InterPro" id="IPR035906">
    <property type="entry name" value="MetI-like_sf"/>
</dbReference>
<keyword evidence="3 8" id="KW-0813">Transport</keyword>
<feature type="transmembrane region" description="Helical" evidence="8">
    <location>
        <begin position="247"/>
        <end position="268"/>
    </location>
</feature>
<evidence type="ECO:0000256" key="1">
    <source>
        <dbReference type="ARBA" id="ARBA00004429"/>
    </source>
</evidence>
<dbReference type="PANTHER" id="PTHR30614:SF41">
    <property type="entry name" value="INNER MEMBRANE AMINO-ACID ABC TRANSPORTER PERMEASE PROTEIN YHDY"/>
    <property type="match status" value="1"/>
</dbReference>
<evidence type="ECO:0000313" key="11">
    <source>
        <dbReference type="Proteomes" id="UP000524492"/>
    </source>
</evidence>
<feature type="transmembrane region" description="Helical" evidence="8">
    <location>
        <begin position="108"/>
        <end position="126"/>
    </location>
</feature>
<feature type="transmembrane region" description="Helical" evidence="8">
    <location>
        <begin position="206"/>
        <end position="227"/>
    </location>
</feature>
<dbReference type="GO" id="GO:0022857">
    <property type="term" value="F:transmembrane transporter activity"/>
    <property type="evidence" value="ECO:0007669"/>
    <property type="project" value="InterPro"/>
</dbReference>
<dbReference type="Gene3D" id="1.10.3720.10">
    <property type="entry name" value="MetI-like"/>
    <property type="match status" value="1"/>
</dbReference>
<feature type="transmembrane region" description="Helical" evidence="8">
    <location>
        <begin position="133"/>
        <end position="151"/>
    </location>
</feature>
<evidence type="ECO:0000256" key="7">
    <source>
        <dbReference type="ARBA" id="ARBA00023136"/>
    </source>
</evidence>
<feature type="transmembrane region" description="Helical" evidence="8">
    <location>
        <begin position="171"/>
        <end position="194"/>
    </location>
</feature>
<dbReference type="Proteomes" id="UP000524492">
    <property type="component" value="Unassembled WGS sequence"/>
</dbReference>
<keyword evidence="11" id="KW-1185">Reference proteome</keyword>
<dbReference type="CDD" id="cd06261">
    <property type="entry name" value="TM_PBP2"/>
    <property type="match status" value="1"/>
</dbReference>
<evidence type="ECO:0000256" key="5">
    <source>
        <dbReference type="ARBA" id="ARBA00022692"/>
    </source>
</evidence>
<keyword evidence="6 8" id="KW-1133">Transmembrane helix</keyword>
<accession>A0A7W6QA31</accession>
<dbReference type="GO" id="GO:0043190">
    <property type="term" value="C:ATP-binding cassette (ABC) transporter complex"/>
    <property type="evidence" value="ECO:0007669"/>
    <property type="project" value="InterPro"/>
</dbReference>
<evidence type="ECO:0000256" key="2">
    <source>
        <dbReference type="ARBA" id="ARBA00010072"/>
    </source>
</evidence>
<dbReference type="Pfam" id="PF00528">
    <property type="entry name" value="BPD_transp_1"/>
    <property type="match status" value="1"/>
</dbReference>
<dbReference type="PANTHER" id="PTHR30614">
    <property type="entry name" value="MEMBRANE COMPONENT OF AMINO ACID ABC TRANSPORTER"/>
    <property type="match status" value="1"/>
</dbReference>
<dbReference type="EMBL" id="JACIFV010000008">
    <property type="protein sequence ID" value="MBB4192605.1"/>
    <property type="molecule type" value="Genomic_DNA"/>
</dbReference>